<sequence length="360" mass="40355">MTTEEMTNVLTGLGNAVALGNPALPDGGWEQVGRHWRQLAGESWLIGDLYVSLARRFVRSVQIEHPESFRQAAGQGGVLYLANHQNLLESLFFTTVMSALARRPIGTMIKIWIRDHWIGRLLSDAAHYPEFVPDAVFPYRLFYFNDAEPRSIFGLLGEMRSFMLEGGSCMVHVEGTRAYSSKHRVTKISDSVVRLAVDAGVPVIPVRFAGGLPENDVEEKPIYPYRYAAQDIYLGQAILPDTLAELSMKDRKLTVLDAINRTGPRPEAERMNEPQPEFAREVENWSASAECLKEYAVLYQVLRQADPAAYSRDTLDLLAGRGASEWPDTPKGRWLANWAGQLLGERGSRLLRQGKEHANE</sequence>
<evidence type="ECO:0000313" key="3">
    <source>
        <dbReference type="Proteomes" id="UP000564644"/>
    </source>
</evidence>
<evidence type="ECO:0000259" key="1">
    <source>
        <dbReference type="Pfam" id="PF01553"/>
    </source>
</evidence>
<accession>A0A7X0SPC5</accession>
<protein>
    <submittedName>
        <fullName evidence="2">1-acyl-sn-glycerol-3-phosphate acyltransferase</fullName>
    </submittedName>
</protein>
<dbReference type="Proteomes" id="UP000564644">
    <property type="component" value="Unassembled WGS sequence"/>
</dbReference>
<keyword evidence="2" id="KW-0012">Acyltransferase</keyword>
<name>A0A7X0SPC5_9BACL</name>
<dbReference type="SUPFAM" id="SSF69593">
    <property type="entry name" value="Glycerol-3-phosphate (1)-acyltransferase"/>
    <property type="match status" value="1"/>
</dbReference>
<comment type="caution">
    <text evidence="2">The sequence shown here is derived from an EMBL/GenBank/DDBJ whole genome shotgun (WGS) entry which is preliminary data.</text>
</comment>
<keyword evidence="3" id="KW-1185">Reference proteome</keyword>
<organism evidence="2 3">
    <name type="scientific">Cohnella zeiphila</name>
    <dbReference type="NCBI Taxonomy" id="2761120"/>
    <lineage>
        <taxon>Bacteria</taxon>
        <taxon>Bacillati</taxon>
        <taxon>Bacillota</taxon>
        <taxon>Bacilli</taxon>
        <taxon>Bacillales</taxon>
        <taxon>Paenibacillaceae</taxon>
        <taxon>Cohnella</taxon>
    </lineage>
</organism>
<proteinExistence type="predicted"/>
<reference evidence="2 3" key="1">
    <citation type="submission" date="2020-08" db="EMBL/GenBank/DDBJ databases">
        <title>Cohnella phylogeny.</title>
        <authorList>
            <person name="Dunlap C."/>
        </authorList>
    </citation>
    <scope>NUCLEOTIDE SEQUENCE [LARGE SCALE GENOMIC DNA]</scope>
    <source>
        <strain evidence="2 3">CBP 2801</strain>
    </source>
</reference>
<dbReference type="RefSeq" id="WP_185131366.1">
    <property type="nucleotide sequence ID" value="NZ_JACJVO010000028.1"/>
</dbReference>
<keyword evidence="2" id="KW-0808">Transferase</keyword>
<dbReference type="AlphaFoldDB" id="A0A7X0SPC5"/>
<dbReference type="GO" id="GO:0016746">
    <property type="term" value="F:acyltransferase activity"/>
    <property type="evidence" value="ECO:0007669"/>
    <property type="project" value="UniProtKB-KW"/>
</dbReference>
<dbReference type="InterPro" id="IPR002123">
    <property type="entry name" value="Plipid/glycerol_acylTrfase"/>
</dbReference>
<dbReference type="EMBL" id="JACJVO010000028">
    <property type="protein sequence ID" value="MBB6733715.1"/>
    <property type="molecule type" value="Genomic_DNA"/>
</dbReference>
<evidence type="ECO:0000313" key="2">
    <source>
        <dbReference type="EMBL" id="MBB6733715.1"/>
    </source>
</evidence>
<gene>
    <name evidence="2" type="ORF">H7C18_22585</name>
</gene>
<dbReference type="Pfam" id="PF01553">
    <property type="entry name" value="Acyltransferase"/>
    <property type="match status" value="1"/>
</dbReference>
<feature type="domain" description="Phospholipid/glycerol acyltransferase" evidence="1">
    <location>
        <begin position="61"/>
        <end position="208"/>
    </location>
</feature>